<reference evidence="1" key="2">
    <citation type="journal article" date="2015" name="Fish Shellfish Immunol.">
        <title>Early steps in the European eel (Anguilla anguilla)-Vibrio vulnificus interaction in the gills: Role of the RtxA13 toxin.</title>
        <authorList>
            <person name="Callol A."/>
            <person name="Pajuelo D."/>
            <person name="Ebbesson L."/>
            <person name="Teles M."/>
            <person name="MacKenzie S."/>
            <person name="Amaro C."/>
        </authorList>
    </citation>
    <scope>NUCLEOTIDE SEQUENCE</scope>
</reference>
<accession>A0A0E9S6S8</accession>
<evidence type="ECO:0000313" key="1">
    <source>
        <dbReference type="EMBL" id="JAH36981.1"/>
    </source>
</evidence>
<name>A0A0E9S6S8_ANGAN</name>
<organism evidence="1">
    <name type="scientific">Anguilla anguilla</name>
    <name type="common">European freshwater eel</name>
    <name type="synonym">Muraena anguilla</name>
    <dbReference type="NCBI Taxonomy" id="7936"/>
    <lineage>
        <taxon>Eukaryota</taxon>
        <taxon>Metazoa</taxon>
        <taxon>Chordata</taxon>
        <taxon>Craniata</taxon>
        <taxon>Vertebrata</taxon>
        <taxon>Euteleostomi</taxon>
        <taxon>Actinopterygii</taxon>
        <taxon>Neopterygii</taxon>
        <taxon>Teleostei</taxon>
        <taxon>Anguilliformes</taxon>
        <taxon>Anguillidae</taxon>
        <taxon>Anguilla</taxon>
    </lineage>
</organism>
<protein>
    <submittedName>
        <fullName evidence="1">Uncharacterized protein</fullName>
    </submittedName>
</protein>
<proteinExistence type="predicted"/>
<sequence length="42" mass="4911">MYIPWCTYWLGITKEKPDWTISFAQNVVIGSSKFRESCLTPL</sequence>
<dbReference type="EMBL" id="GBXM01071596">
    <property type="protein sequence ID" value="JAH36981.1"/>
    <property type="molecule type" value="Transcribed_RNA"/>
</dbReference>
<reference evidence="1" key="1">
    <citation type="submission" date="2014-11" db="EMBL/GenBank/DDBJ databases">
        <authorList>
            <person name="Amaro Gonzalez C."/>
        </authorList>
    </citation>
    <scope>NUCLEOTIDE SEQUENCE</scope>
</reference>
<dbReference type="AlphaFoldDB" id="A0A0E9S6S8"/>